<dbReference type="RefSeq" id="WP_320555478.1">
    <property type="nucleotide sequence ID" value="NZ_JAXDAE010000006.1"/>
</dbReference>
<proteinExistence type="predicted"/>
<accession>A0ABU5ENK4</accession>
<name>A0ABU5ENK4_9FLAO</name>
<protein>
    <submittedName>
        <fullName evidence="1">Uncharacterized protein</fullName>
    </submittedName>
</protein>
<dbReference type="EMBL" id="JAXDAE010000006">
    <property type="protein sequence ID" value="MDY2587105.1"/>
    <property type="molecule type" value="Genomic_DNA"/>
</dbReference>
<dbReference type="Proteomes" id="UP001285855">
    <property type="component" value="Unassembled WGS sequence"/>
</dbReference>
<comment type="caution">
    <text evidence="1">The sequence shown here is derived from an EMBL/GenBank/DDBJ whole genome shotgun (WGS) entry which is preliminary data.</text>
</comment>
<evidence type="ECO:0000313" key="1">
    <source>
        <dbReference type="EMBL" id="MDY2587105.1"/>
    </source>
</evidence>
<sequence length="387" mass="42655">MKIFKLKSLFYLLLIFGLVLNYNCSNESMDSESISERKGKKPIKKGNQNLFVISQDCAVSQSTNLYAGQNMLVGEVTVEVVEDNYLITYGVFSAQYCLTETHLSVVETPSDFPINGGGNPKIGQFEYSDSHDCVSSVSYTVPVSKGTYIAAHAVVNCVEDNSASNDFGFNLPGEVSFCVTNKAPNTENSYFEITVAEGNSLSGVNLEAWCVDYESSLNNGQCVDIAQVYSTYDDIPNEAFVNNGPFDVQGINDEINFILNYSFVGQQYLETNETYIMGDVQLAIWSLIEGNTAEQLYNWMTQPQILGDISLDRVAEIISIATQNDGYVPSCGEYVAIILIPQDGKQPVIIPKEVICNEGDCDETAWADGCDFPGNSWATYFHYQSAN</sequence>
<evidence type="ECO:0000313" key="2">
    <source>
        <dbReference type="Proteomes" id="UP001285855"/>
    </source>
</evidence>
<organism evidence="1 2">
    <name type="scientific">Winogradskyella aquimaris</name>
    <dbReference type="NCBI Taxonomy" id="864074"/>
    <lineage>
        <taxon>Bacteria</taxon>
        <taxon>Pseudomonadati</taxon>
        <taxon>Bacteroidota</taxon>
        <taxon>Flavobacteriia</taxon>
        <taxon>Flavobacteriales</taxon>
        <taxon>Flavobacteriaceae</taxon>
        <taxon>Winogradskyella</taxon>
    </lineage>
</organism>
<keyword evidence="2" id="KW-1185">Reference proteome</keyword>
<reference evidence="1 2" key="1">
    <citation type="submission" date="2023-11" db="EMBL/GenBank/DDBJ databases">
        <title>Winogradskyella pelagius sp. nov., isolated from coastal sediment.</title>
        <authorList>
            <person name="Li F."/>
        </authorList>
    </citation>
    <scope>NUCLEOTIDE SEQUENCE [LARGE SCALE GENOMIC DNA]</scope>
    <source>
        <strain evidence="1 2">KCTC 23502</strain>
    </source>
</reference>
<gene>
    <name evidence="1" type="ORF">SNF14_07115</name>
</gene>